<reference evidence="2 3" key="1">
    <citation type="journal article" date="2016" name="Nat. Commun.">
        <title>Thousands of microbial genomes shed light on interconnected biogeochemical processes in an aquifer system.</title>
        <authorList>
            <person name="Anantharaman K."/>
            <person name="Brown C.T."/>
            <person name="Hug L.A."/>
            <person name="Sharon I."/>
            <person name="Castelle C.J."/>
            <person name="Probst A.J."/>
            <person name="Thomas B.C."/>
            <person name="Singh A."/>
            <person name="Wilkins M.J."/>
            <person name="Karaoz U."/>
            <person name="Brodie E.L."/>
            <person name="Williams K.H."/>
            <person name="Hubbard S.S."/>
            <person name="Banfield J.F."/>
        </authorList>
    </citation>
    <scope>NUCLEOTIDE SEQUENCE [LARGE SCALE GENOMIC DNA]</scope>
</reference>
<dbReference type="SUPFAM" id="SSF51261">
    <property type="entry name" value="Duplicated hybrid motif"/>
    <property type="match status" value="1"/>
</dbReference>
<dbReference type="PANTHER" id="PTHR21666:SF270">
    <property type="entry name" value="MUREIN HYDROLASE ACTIVATOR ENVC"/>
    <property type="match status" value="1"/>
</dbReference>
<dbReference type="Pfam" id="PF01551">
    <property type="entry name" value="Peptidase_M23"/>
    <property type="match status" value="1"/>
</dbReference>
<dbReference type="EMBL" id="MFJX01000047">
    <property type="protein sequence ID" value="OGG30188.1"/>
    <property type="molecule type" value="Genomic_DNA"/>
</dbReference>
<dbReference type="InterPro" id="IPR050570">
    <property type="entry name" value="Cell_wall_metabolism_enzyme"/>
</dbReference>
<dbReference type="CDD" id="cd12797">
    <property type="entry name" value="M23_peptidase"/>
    <property type="match status" value="1"/>
</dbReference>
<organism evidence="2 3">
    <name type="scientific">Candidatus Gottesmanbacteria bacterium RIFCSPLOWO2_01_FULL_46_9</name>
    <dbReference type="NCBI Taxonomy" id="1798394"/>
    <lineage>
        <taxon>Bacteria</taxon>
        <taxon>Candidatus Gottesmaniibacteriota</taxon>
    </lineage>
</organism>
<feature type="domain" description="M23ase beta-sheet core" evidence="1">
    <location>
        <begin position="48"/>
        <end position="140"/>
    </location>
</feature>
<dbReference type="GO" id="GO:0004222">
    <property type="term" value="F:metalloendopeptidase activity"/>
    <property type="evidence" value="ECO:0007669"/>
    <property type="project" value="TreeGrafter"/>
</dbReference>
<evidence type="ECO:0000259" key="1">
    <source>
        <dbReference type="Pfam" id="PF01551"/>
    </source>
</evidence>
<gene>
    <name evidence="2" type="ORF">A3A63_00955</name>
</gene>
<dbReference type="PANTHER" id="PTHR21666">
    <property type="entry name" value="PEPTIDASE-RELATED"/>
    <property type="match status" value="1"/>
</dbReference>
<protein>
    <recommendedName>
        <fullName evidence="1">M23ase beta-sheet core domain-containing protein</fullName>
    </recommendedName>
</protein>
<evidence type="ECO:0000313" key="3">
    <source>
        <dbReference type="Proteomes" id="UP000176450"/>
    </source>
</evidence>
<dbReference type="Proteomes" id="UP000176450">
    <property type="component" value="Unassembled WGS sequence"/>
</dbReference>
<comment type="caution">
    <text evidence="2">The sequence shown here is derived from an EMBL/GenBank/DDBJ whole genome shotgun (WGS) entry which is preliminary data.</text>
</comment>
<dbReference type="AlphaFoldDB" id="A0A1F6AZV9"/>
<dbReference type="InterPro" id="IPR011055">
    <property type="entry name" value="Dup_hybrid_motif"/>
</dbReference>
<dbReference type="InterPro" id="IPR016047">
    <property type="entry name" value="M23ase_b-sheet_dom"/>
</dbReference>
<sequence>MEGGNQDVPTQYDGEPLINSDITECPTDPGYDITQCPGGDYSHDALDAYDISVPQGQPVYSTHPGVVVATFNQSYTREGAGNYVKIKGTTPEGEVYYTIYEHLLVINVSTGDQVGPRHLLGLADTTGNSDGPHLHYEYRGADNIAKASHSVRFLLPTCGLGNPHNCSL</sequence>
<evidence type="ECO:0000313" key="2">
    <source>
        <dbReference type="EMBL" id="OGG30188.1"/>
    </source>
</evidence>
<accession>A0A1F6AZV9</accession>
<name>A0A1F6AZV9_9BACT</name>
<proteinExistence type="predicted"/>
<dbReference type="Gene3D" id="2.70.70.10">
    <property type="entry name" value="Glucose Permease (Domain IIA)"/>
    <property type="match status" value="1"/>
</dbReference>